<feature type="compositionally biased region" description="Polar residues" evidence="1">
    <location>
        <begin position="541"/>
        <end position="551"/>
    </location>
</feature>
<feature type="compositionally biased region" description="Low complexity" evidence="1">
    <location>
        <begin position="371"/>
        <end position="387"/>
    </location>
</feature>
<feature type="compositionally biased region" description="Basic and acidic residues" evidence="1">
    <location>
        <begin position="903"/>
        <end position="917"/>
    </location>
</feature>
<feature type="compositionally biased region" description="Polar residues" evidence="1">
    <location>
        <begin position="287"/>
        <end position="306"/>
    </location>
</feature>
<proteinExistence type="predicted"/>
<feature type="region of interest" description="Disordered" evidence="1">
    <location>
        <begin position="101"/>
        <end position="133"/>
    </location>
</feature>
<gene>
    <name evidence="3" type="ORF">SEMRO_1625_G286780.1</name>
</gene>
<feature type="region of interest" description="Disordered" evidence="1">
    <location>
        <begin position="616"/>
        <end position="645"/>
    </location>
</feature>
<protein>
    <submittedName>
        <fullName evidence="3">Uncharacterized protein</fullName>
    </submittedName>
</protein>
<organism evidence="3 4">
    <name type="scientific">Seminavis robusta</name>
    <dbReference type="NCBI Taxonomy" id="568900"/>
    <lineage>
        <taxon>Eukaryota</taxon>
        <taxon>Sar</taxon>
        <taxon>Stramenopiles</taxon>
        <taxon>Ochrophyta</taxon>
        <taxon>Bacillariophyta</taxon>
        <taxon>Bacillariophyceae</taxon>
        <taxon>Bacillariophycidae</taxon>
        <taxon>Naviculales</taxon>
        <taxon>Naviculaceae</taxon>
        <taxon>Seminavis</taxon>
    </lineage>
</organism>
<feature type="compositionally biased region" description="Polar residues" evidence="1">
    <location>
        <begin position="53"/>
        <end position="66"/>
    </location>
</feature>
<accession>A0A9N8EPU9</accession>
<comment type="caution">
    <text evidence="3">The sequence shown here is derived from an EMBL/GenBank/DDBJ whole genome shotgun (WGS) entry which is preliminary data.</text>
</comment>
<feature type="region of interest" description="Disordered" evidence="1">
    <location>
        <begin position="964"/>
        <end position="989"/>
    </location>
</feature>
<feature type="compositionally biased region" description="Low complexity" evidence="1">
    <location>
        <begin position="475"/>
        <end position="489"/>
    </location>
</feature>
<feature type="region of interest" description="Disordered" evidence="1">
    <location>
        <begin position="1"/>
        <end position="82"/>
    </location>
</feature>
<dbReference type="EMBL" id="CAICTM010001623">
    <property type="protein sequence ID" value="CAB9525062.1"/>
    <property type="molecule type" value="Genomic_DNA"/>
</dbReference>
<dbReference type="Gene3D" id="1.20.5.190">
    <property type="match status" value="1"/>
</dbReference>
<feature type="compositionally biased region" description="Low complexity" evidence="1">
    <location>
        <begin position="163"/>
        <end position="178"/>
    </location>
</feature>
<feature type="region of interest" description="Disordered" evidence="1">
    <location>
        <begin position="237"/>
        <end position="565"/>
    </location>
</feature>
<sequence>MASLSSSPKAEQLMQLLQGEISDSTGTDGDNADSALSPYGNLFRRHNTEPYDTPNTASFDTPNTARSAPIMRTRSLDDDDGDERCVHRKWEELAETWKTTVVQQPDGKVKDGDIHNQQQSLSSSGSSQHSISSLPSVGSAAAAAAAAMHANYIVHNSPITMTPTSTTTTTPMSSTATTKSNLTTPKRPTKKRNYSEDDKNLSLSKLKHQFSSGGCRGFRTSRLTAYTNMSVFDRLYGQAPKSTSKKKSKKNKKKKKQPWKVSSRYPRPFSPKTPYLVGEDGDDELSATLTSPGSSSASAWQKSLTPEQERQPAARAVPNIPKLKFPPTPTTTKQPRKSSRSLSPVRNRSNNTRGARSLVLKLQPQKRSTARSQSPPRKQQPPWKSSSRAPRSFSELQAAKDKTKHSHYNVRSSKEASSNDGFLKATASSWSKAAQTKVGNEESTLQQQQQVQDDHHGTSPHQQSAAIAYRPQPPQGSSNSSPWSTPSIQRLSHPTLEGAASSGDTAPPSLCMPVLPKASEADQDRNNSSPFSTPRGKDHQQTTPDQTSKANLGQAMTPEQPAKRMKYSPMTLAGASRVVQSAYRDASRSIGQKHELMSAFRQERKKVDESQRCKLFQTPPPLRPATPSTARSTPSPFSPSPGSLRAKWKAQQPMYQRHAAANRIQHWQRVCLSATKRLDRMRQAHAARSIQLQWRHHRKQHLKQVADRKAAEMLQLCWWRKLSPGETARVDKATQQHAYSHIPQQVQQFVQSSRERKEKELRSIILLQQWWRRVPKGSPEMVACDDDEEREPCETTPCPAAYQFENDDLPAKVETEATPCPAANQFENDDLPAKVETEATPCPAADQFENDALPAKVEKGANFDGIGVLDQLEMDNLHGKVQTDSHLERLDEVEDDESPTSLEVDKDKTPLELEHTQRPQQTSEPPQKTQKASISAQRLDQQHQASPQDQNVEQAVLVSEVDQTHCTEENDNFENVPKPPREGMGGGIAQKLANPAYDTATAQEPRGDLNPKHTAFSRNEALSKGRMQFASTKEENAIRTRKREFAREQESHIMHLLHVLAELQTKRDKAVEYILVELGEMGKEKDDAISQASPKAASAKKPLEPSKLANKRSIDLEGIYRQAFAVRRVELFKMRRDRIRAARRLYSWWTTSLIVSMSIGRRRRAATKLQAAIRGHRFCIVYRNVRLCVIQIQSWWRGRGAFKVRAFAEVRRHRLSASNSPTAANAALVPGTYPLPSFATVKRFAWSTFVVFAYTSVVFTFFLFVGLLWVDGLVSVKNNRH</sequence>
<feature type="region of interest" description="Disordered" evidence="1">
    <location>
        <begin position="883"/>
        <end position="951"/>
    </location>
</feature>
<feature type="compositionally biased region" description="Polar residues" evidence="1">
    <location>
        <begin position="340"/>
        <end position="354"/>
    </location>
</feature>
<evidence type="ECO:0000256" key="2">
    <source>
        <dbReference type="SAM" id="Phobius"/>
    </source>
</evidence>
<dbReference type="PROSITE" id="PS50096">
    <property type="entry name" value="IQ"/>
    <property type="match status" value="1"/>
</dbReference>
<evidence type="ECO:0000256" key="1">
    <source>
        <dbReference type="SAM" id="MobiDB-lite"/>
    </source>
</evidence>
<reference evidence="3" key="1">
    <citation type="submission" date="2020-06" db="EMBL/GenBank/DDBJ databases">
        <authorList>
            <consortium name="Plant Systems Biology data submission"/>
        </authorList>
    </citation>
    <scope>NUCLEOTIDE SEQUENCE</scope>
    <source>
        <strain evidence="3">D6</strain>
    </source>
</reference>
<feature type="compositionally biased region" description="Polar residues" evidence="1">
    <location>
        <begin position="918"/>
        <end position="951"/>
    </location>
</feature>
<feature type="compositionally biased region" description="Polar residues" evidence="1">
    <location>
        <begin position="409"/>
        <end position="445"/>
    </location>
</feature>
<feature type="compositionally biased region" description="Basic residues" evidence="1">
    <location>
        <begin position="243"/>
        <end position="258"/>
    </location>
</feature>
<feature type="compositionally biased region" description="Low complexity" evidence="1">
    <location>
        <begin position="625"/>
        <end position="643"/>
    </location>
</feature>
<feature type="transmembrane region" description="Helical" evidence="2">
    <location>
        <begin position="1244"/>
        <end position="1270"/>
    </location>
</feature>
<keyword evidence="2" id="KW-1133">Transmembrane helix</keyword>
<evidence type="ECO:0000313" key="4">
    <source>
        <dbReference type="Proteomes" id="UP001153069"/>
    </source>
</evidence>
<keyword evidence="2" id="KW-0812">Transmembrane</keyword>
<dbReference type="Proteomes" id="UP001153069">
    <property type="component" value="Unassembled WGS sequence"/>
</dbReference>
<keyword evidence="4" id="KW-1185">Reference proteome</keyword>
<feature type="compositionally biased region" description="Low complexity" evidence="1">
    <location>
        <begin position="117"/>
        <end position="133"/>
    </location>
</feature>
<keyword evidence="2" id="KW-0472">Membrane</keyword>
<name>A0A9N8EPU9_9STRA</name>
<evidence type="ECO:0000313" key="3">
    <source>
        <dbReference type="EMBL" id="CAB9525062.1"/>
    </source>
</evidence>
<feature type="region of interest" description="Disordered" evidence="1">
    <location>
        <begin position="163"/>
        <end position="199"/>
    </location>
</feature>